<evidence type="ECO:0000256" key="3">
    <source>
        <dbReference type="ARBA" id="ARBA00023274"/>
    </source>
</evidence>
<keyword evidence="5" id="KW-0934">Plastid</keyword>
<evidence type="ECO:0000313" key="5">
    <source>
        <dbReference type="EMBL" id="BAU62505.1"/>
    </source>
</evidence>
<dbReference type="GO" id="GO:0003735">
    <property type="term" value="F:structural constituent of ribosome"/>
    <property type="evidence" value="ECO:0007669"/>
    <property type="project" value="InterPro"/>
</dbReference>
<organism evidence="5">
    <name type="scientific">Gymnochlora stellata</name>
    <dbReference type="NCBI Taxonomy" id="67809"/>
    <lineage>
        <taxon>Eukaryota</taxon>
        <taxon>Sar</taxon>
        <taxon>Rhizaria</taxon>
        <taxon>Cercozoa</taxon>
        <taxon>Chlorarachniophyceae</taxon>
        <taxon>Gymnochlora</taxon>
    </lineage>
</organism>
<dbReference type="Pfam" id="PF00410">
    <property type="entry name" value="Ribosomal_S8"/>
    <property type="match status" value="1"/>
</dbReference>
<dbReference type="GO" id="GO:0005737">
    <property type="term" value="C:cytoplasm"/>
    <property type="evidence" value="ECO:0007669"/>
    <property type="project" value="UniProtKB-ARBA"/>
</dbReference>
<evidence type="ECO:0000256" key="2">
    <source>
        <dbReference type="ARBA" id="ARBA00022980"/>
    </source>
</evidence>
<dbReference type="FunFam" id="3.30.1490.10:FF:000001">
    <property type="entry name" value="30S ribosomal protein S8"/>
    <property type="match status" value="1"/>
</dbReference>
<dbReference type="Gene3D" id="3.30.1490.10">
    <property type="match status" value="1"/>
</dbReference>
<dbReference type="InterPro" id="IPR035987">
    <property type="entry name" value="Ribosomal_uS8_sf"/>
</dbReference>
<accession>A0A140JZH8</accession>
<sequence>MNDNIGKMLNSLRNASLIKHRIIFIPYSLKNFLILNVLKQEDFLESISIINKKLEKTNSQLVVKYIKIQLKYKGLEKSPSINNIIRISKPSLRVYSNYKNIPFILNGLGTVVLSTSKGIMTGKDAKRNKIGGELLFSIW</sequence>
<dbReference type="HAMAP" id="MF_01302_B">
    <property type="entry name" value="Ribosomal_uS8_B"/>
    <property type="match status" value="1"/>
</dbReference>
<reference evidence="5" key="1">
    <citation type="journal article" date="2016" name="J. Plant Res.">
        <title>Plastid genome sequences of Gymnochlora stellata, Lotharella vacuolata, and Partenskyella glossopodia reveal remarkable structural conservation among chlorarachniophyte species.</title>
        <authorList>
            <person name="Suzuki S."/>
            <person name="Hirakawa Y."/>
            <person name="Kofuji R."/>
            <person name="Sugita M."/>
            <person name="Ishida K."/>
        </authorList>
    </citation>
    <scope>NUCLEOTIDE SEQUENCE</scope>
    <source>
        <strain evidence="5">CCMP2053</strain>
    </source>
</reference>
<evidence type="ECO:0000256" key="4">
    <source>
        <dbReference type="RuleBase" id="RU003660"/>
    </source>
</evidence>
<dbReference type="NCBIfam" id="NF001109">
    <property type="entry name" value="PRK00136.1"/>
    <property type="match status" value="1"/>
</dbReference>
<dbReference type="AlphaFoldDB" id="A0A140JZH8"/>
<keyword evidence="2 4" id="KW-0689">Ribosomal protein</keyword>
<dbReference type="PANTHER" id="PTHR11758">
    <property type="entry name" value="40S RIBOSOMAL PROTEIN S15A"/>
    <property type="match status" value="1"/>
</dbReference>
<dbReference type="GO" id="GO:0006412">
    <property type="term" value="P:translation"/>
    <property type="evidence" value="ECO:0007669"/>
    <property type="project" value="InterPro"/>
</dbReference>
<proteinExistence type="inferred from homology"/>
<dbReference type="EMBL" id="AP014947">
    <property type="protein sequence ID" value="BAU62505.1"/>
    <property type="molecule type" value="Genomic_DNA"/>
</dbReference>
<evidence type="ECO:0000256" key="1">
    <source>
        <dbReference type="ARBA" id="ARBA00006471"/>
    </source>
</evidence>
<name>A0A140JZH8_GYMST</name>
<dbReference type="Gene3D" id="3.30.1370.30">
    <property type="match status" value="1"/>
</dbReference>
<geneLocation type="plastid" evidence="5"/>
<comment type="similarity">
    <text evidence="1 4">Belongs to the universal ribosomal protein uS8 family.</text>
</comment>
<dbReference type="GO" id="GO:0005840">
    <property type="term" value="C:ribosome"/>
    <property type="evidence" value="ECO:0007669"/>
    <property type="project" value="UniProtKB-KW"/>
</dbReference>
<keyword evidence="3 4" id="KW-0687">Ribonucleoprotein</keyword>
<gene>
    <name evidence="5" type="primary">rps8</name>
</gene>
<protein>
    <submittedName>
        <fullName evidence="5">30S ribosomal protein S8</fullName>
    </submittedName>
</protein>
<dbReference type="RefSeq" id="YP_009240371.1">
    <property type="nucleotide sequence ID" value="NC_029741.1"/>
</dbReference>
<dbReference type="PROSITE" id="PS00053">
    <property type="entry name" value="RIBOSOMAL_S8"/>
    <property type="match status" value="1"/>
</dbReference>
<dbReference type="GO" id="GO:1990904">
    <property type="term" value="C:ribonucleoprotein complex"/>
    <property type="evidence" value="ECO:0007669"/>
    <property type="project" value="UniProtKB-KW"/>
</dbReference>
<dbReference type="InterPro" id="IPR000630">
    <property type="entry name" value="Ribosomal_uS8"/>
</dbReference>
<dbReference type="InterPro" id="IPR047863">
    <property type="entry name" value="Ribosomal_uS8_CS"/>
</dbReference>
<dbReference type="GeneID" id="27109976"/>
<dbReference type="SUPFAM" id="SSF56047">
    <property type="entry name" value="Ribosomal protein S8"/>
    <property type="match status" value="1"/>
</dbReference>